<organism evidence="1">
    <name type="scientific">Lygus hesperus</name>
    <name type="common">Western plant bug</name>
    <dbReference type="NCBI Taxonomy" id="30085"/>
    <lineage>
        <taxon>Eukaryota</taxon>
        <taxon>Metazoa</taxon>
        <taxon>Ecdysozoa</taxon>
        <taxon>Arthropoda</taxon>
        <taxon>Hexapoda</taxon>
        <taxon>Insecta</taxon>
        <taxon>Pterygota</taxon>
        <taxon>Neoptera</taxon>
        <taxon>Paraneoptera</taxon>
        <taxon>Hemiptera</taxon>
        <taxon>Heteroptera</taxon>
        <taxon>Panheteroptera</taxon>
        <taxon>Cimicomorpha</taxon>
        <taxon>Miridae</taxon>
        <taxon>Mirini</taxon>
        <taxon>Lygus</taxon>
    </lineage>
</organism>
<reference evidence="1" key="1">
    <citation type="submission" date="2014-09" db="EMBL/GenBank/DDBJ databases">
        <authorList>
            <person name="Magalhaes I.L.F."/>
            <person name="Oliveira U."/>
            <person name="Santos F.R."/>
            <person name="Vidigal T.H.D.A."/>
            <person name="Brescovit A.D."/>
            <person name="Santos A.J."/>
        </authorList>
    </citation>
    <scope>NUCLEOTIDE SEQUENCE</scope>
</reference>
<dbReference type="EMBL" id="GBRD01008937">
    <property type="protein sequence ID" value="JAG56884.1"/>
    <property type="molecule type" value="Transcribed_RNA"/>
</dbReference>
<dbReference type="AlphaFoldDB" id="A0A0K8SUI9"/>
<name>A0A0K8SUI9_LYGHE</name>
<evidence type="ECO:0000313" key="1">
    <source>
        <dbReference type="EMBL" id="JAG56884.1"/>
    </source>
</evidence>
<accession>A0A0K8SUI9</accession>
<protein>
    <submittedName>
        <fullName evidence="1">Uncharacterized protein</fullName>
    </submittedName>
</protein>
<feature type="non-terminal residue" evidence="1">
    <location>
        <position position="1"/>
    </location>
</feature>
<proteinExistence type="predicted"/>
<sequence>NPSKKLEVCDQSAKENSVPKDIKKDVRMPTSTRVPPSQFVRNPSLYPSNLEICTLLDGIGLENSALAPPLERKRSYLLRPGSLHLDQTAVELGLKPLRISFC</sequence>